<keyword evidence="8 11" id="KW-0067">ATP-binding</keyword>
<keyword evidence="5 11" id="KW-0479">Metal-binding</keyword>
<evidence type="ECO:0000256" key="9">
    <source>
        <dbReference type="ARBA" id="ARBA00022842"/>
    </source>
</evidence>
<keyword evidence="13" id="KW-1185">Reference proteome</keyword>
<comment type="caution">
    <text evidence="12">The sequence shown here is derived from an EMBL/GenBank/DDBJ whole genome shotgun (WGS) entry which is preliminary data.</text>
</comment>
<gene>
    <name evidence="11" type="primary">thiM</name>
    <name evidence="12" type="ORF">N802_02890</name>
</gene>
<dbReference type="Proteomes" id="UP000030002">
    <property type="component" value="Unassembled WGS sequence"/>
</dbReference>
<comment type="cofactor">
    <cofactor evidence="2 11">
        <name>Mg(2+)</name>
        <dbReference type="ChEBI" id="CHEBI:18420"/>
    </cofactor>
</comment>
<keyword evidence="9 11" id="KW-0460">Magnesium</keyword>
<dbReference type="InterPro" id="IPR029056">
    <property type="entry name" value="Ribokinase-like"/>
</dbReference>
<evidence type="ECO:0000256" key="3">
    <source>
        <dbReference type="ARBA" id="ARBA00004868"/>
    </source>
</evidence>
<organism evidence="12 13">
    <name type="scientific">Knoellia sinensis KCTC 19936</name>
    <dbReference type="NCBI Taxonomy" id="1385520"/>
    <lineage>
        <taxon>Bacteria</taxon>
        <taxon>Bacillati</taxon>
        <taxon>Actinomycetota</taxon>
        <taxon>Actinomycetes</taxon>
        <taxon>Micrococcales</taxon>
        <taxon>Intrasporangiaceae</taxon>
        <taxon>Knoellia</taxon>
    </lineage>
</organism>
<comment type="caution">
    <text evidence="11">Lacks conserved residue(s) required for the propagation of feature annotation.</text>
</comment>
<comment type="pathway">
    <text evidence="3 11">Cofactor biosynthesis; thiamine diphosphate biosynthesis; 4-methyl-5-(2-phosphoethyl)-thiazole from 5-(2-hydroxyethyl)-4-methylthiazole: step 1/1.</text>
</comment>
<dbReference type="STRING" id="1385520.N802_02890"/>
<dbReference type="Gene3D" id="3.40.1190.20">
    <property type="match status" value="1"/>
</dbReference>
<keyword evidence="10 11" id="KW-0784">Thiamine biosynthesis</keyword>
<dbReference type="PRINTS" id="PR01099">
    <property type="entry name" value="HYETHTZKNASE"/>
</dbReference>
<evidence type="ECO:0000256" key="4">
    <source>
        <dbReference type="ARBA" id="ARBA00022679"/>
    </source>
</evidence>
<sequence>MERAVASLRDRAPLVHGITGTATQGLVADGLLAAGARPMLTSTRAEAPTLVPIANALLVNLGSLNNDAREAIKPSVEAAVAHGIPWVLDPTAIGLAPVRTPLARELVALAPTAVRGNASEVLTLALGAGGGHVGRGADSTITPDAAVVAARDISRAHGCVVAVSGAVDLVTDGRQEVRVANGHPLLTQVSGTGCLLGALSAAMVGLDDVAGVVAVVAATALLTVASERAAANAAGPGSFRIRLLDELNAVSSGEVALRARLTCE</sequence>
<evidence type="ECO:0000313" key="12">
    <source>
        <dbReference type="EMBL" id="KGN31628.1"/>
    </source>
</evidence>
<feature type="binding site" evidence="11">
    <location>
        <position position="164"/>
    </location>
    <ligand>
        <name>ATP</name>
        <dbReference type="ChEBI" id="CHEBI:30616"/>
    </ligand>
</feature>
<dbReference type="CDD" id="cd01170">
    <property type="entry name" value="THZ_kinase"/>
    <property type="match status" value="1"/>
</dbReference>
<dbReference type="Pfam" id="PF02110">
    <property type="entry name" value="HK"/>
    <property type="match status" value="1"/>
</dbReference>
<keyword evidence="7 11" id="KW-0418">Kinase</keyword>
<comment type="similarity">
    <text evidence="11">Belongs to the Thz kinase family.</text>
</comment>
<feature type="binding site" evidence="11">
    <location>
        <position position="115"/>
    </location>
    <ligand>
        <name>ATP</name>
        <dbReference type="ChEBI" id="CHEBI:30616"/>
    </ligand>
</feature>
<dbReference type="GO" id="GO:0000287">
    <property type="term" value="F:magnesium ion binding"/>
    <property type="evidence" value="ECO:0007669"/>
    <property type="project" value="UniProtKB-UniRule"/>
</dbReference>
<dbReference type="PIRSF" id="PIRSF000513">
    <property type="entry name" value="Thz_kinase"/>
    <property type="match status" value="1"/>
</dbReference>
<dbReference type="GO" id="GO:0005524">
    <property type="term" value="F:ATP binding"/>
    <property type="evidence" value="ECO:0007669"/>
    <property type="project" value="UniProtKB-UniRule"/>
</dbReference>
<dbReference type="eggNOG" id="COG2145">
    <property type="taxonomic scope" value="Bacteria"/>
</dbReference>
<dbReference type="GO" id="GO:0004417">
    <property type="term" value="F:hydroxyethylthiazole kinase activity"/>
    <property type="evidence" value="ECO:0007669"/>
    <property type="project" value="UniProtKB-UniRule"/>
</dbReference>
<dbReference type="OrthoDB" id="8909021at2"/>
<evidence type="ECO:0000256" key="11">
    <source>
        <dbReference type="HAMAP-Rule" id="MF_00228"/>
    </source>
</evidence>
<dbReference type="GO" id="GO:0009228">
    <property type="term" value="P:thiamine biosynthetic process"/>
    <property type="evidence" value="ECO:0007669"/>
    <property type="project" value="UniProtKB-KW"/>
</dbReference>
<evidence type="ECO:0000256" key="1">
    <source>
        <dbReference type="ARBA" id="ARBA00001771"/>
    </source>
</evidence>
<dbReference type="EMBL" id="AVPJ01000010">
    <property type="protein sequence ID" value="KGN31628.1"/>
    <property type="molecule type" value="Genomic_DNA"/>
</dbReference>
<dbReference type="SUPFAM" id="SSF53613">
    <property type="entry name" value="Ribokinase-like"/>
    <property type="match status" value="1"/>
</dbReference>
<dbReference type="AlphaFoldDB" id="A0A0A0J390"/>
<name>A0A0A0J390_9MICO</name>
<comment type="catalytic activity">
    <reaction evidence="1 11">
        <text>5-(2-hydroxyethyl)-4-methylthiazole + ATP = 4-methyl-5-(2-phosphooxyethyl)-thiazole + ADP + H(+)</text>
        <dbReference type="Rhea" id="RHEA:24212"/>
        <dbReference type="ChEBI" id="CHEBI:15378"/>
        <dbReference type="ChEBI" id="CHEBI:17957"/>
        <dbReference type="ChEBI" id="CHEBI:30616"/>
        <dbReference type="ChEBI" id="CHEBI:58296"/>
        <dbReference type="ChEBI" id="CHEBI:456216"/>
        <dbReference type="EC" id="2.7.1.50"/>
    </reaction>
</comment>
<dbReference type="InterPro" id="IPR000417">
    <property type="entry name" value="Hyethyz_kinase"/>
</dbReference>
<proteinExistence type="inferred from homology"/>
<keyword evidence="6 11" id="KW-0547">Nucleotide-binding</keyword>
<dbReference type="EC" id="2.7.1.50" evidence="11"/>
<dbReference type="HAMAP" id="MF_00228">
    <property type="entry name" value="Thz_kinase"/>
    <property type="match status" value="1"/>
</dbReference>
<evidence type="ECO:0000256" key="8">
    <source>
        <dbReference type="ARBA" id="ARBA00022840"/>
    </source>
</evidence>
<feature type="binding site" evidence="11">
    <location>
        <position position="191"/>
    </location>
    <ligand>
        <name>substrate</name>
    </ligand>
</feature>
<evidence type="ECO:0000256" key="2">
    <source>
        <dbReference type="ARBA" id="ARBA00001946"/>
    </source>
</evidence>
<evidence type="ECO:0000256" key="10">
    <source>
        <dbReference type="ARBA" id="ARBA00022977"/>
    </source>
</evidence>
<dbReference type="GO" id="GO:0009229">
    <property type="term" value="P:thiamine diphosphate biosynthetic process"/>
    <property type="evidence" value="ECO:0007669"/>
    <property type="project" value="UniProtKB-UniRule"/>
</dbReference>
<comment type="function">
    <text evidence="11">Catalyzes the phosphorylation of the hydroxyl group of 4-methyl-5-beta-hydroxyethylthiazole (THZ).</text>
</comment>
<evidence type="ECO:0000256" key="7">
    <source>
        <dbReference type="ARBA" id="ARBA00022777"/>
    </source>
</evidence>
<evidence type="ECO:0000256" key="5">
    <source>
        <dbReference type="ARBA" id="ARBA00022723"/>
    </source>
</evidence>
<protein>
    <recommendedName>
        <fullName evidence="11">Hydroxyethylthiazole kinase</fullName>
        <ecNumber evidence="11">2.7.1.50</ecNumber>
    </recommendedName>
    <alternativeName>
        <fullName evidence="11">4-methyl-5-beta-hydroxyethylthiazole kinase</fullName>
        <shortName evidence="11">TH kinase</shortName>
        <shortName evidence="11">Thz kinase</shortName>
    </alternativeName>
</protein>
<dbReference type="UniPathway" id="UPA00060">
    <property type="reaction ID" value="UER00139"/>
</dbReference>
<keyword evidence="4 11" id="KW-0808">Transferase</keyword>
<evidence type="ECO:0000313" key="13">
    <source>
        <dbReference type="Proteomes" id="UP000030002"/>
    </source>
</evidence>
<dbReference type="NCBIfam" id="NF006830">
    <property type="entry name" value="PRK09355.1"/>
    <property type="match status" value="1"/>
</dbReference>
<evidence type="ECO:0000256" key="6">
    <source>
        <dbReference type="ARBA" id="ARBA00022741"/>
    </source>
</evidence>
<accession>A0A0A0J390</accession>
<reference evidence="12 13" key="1">
    <citation type="submission" date="2013-08" db="EMBL/GenBank/DDBJ databases">
        <title>The genome sequence of Knoellia sinensis.</title>
        <authorList>
            <person name="Zhu W."/>
            <person name="Wang G."/>
        </authorList>
    </citation>
    <scope>NUCLEOTIDE SEQUENCE [LARGE SCALE GENOMIC DNA]</scope>
    <source>
        <strain evidence="12 13">KCTC 19936</strain>
    </source>
</reference>